<dbReference type="RefSeq" id="WP_380940412.1">
    <property type="nucleotide sequence ID" value="NZ_JBHUFC010000003.1"/>
</dbReference>
<dbReference type="InterPro" id="IPR011008">
    <property type="entry name" value="Dimeric_a/b-barrel"/>
</dbReference>
<accession>A0ABW4NDJ7</accession>
<dbReference type="Pfam" id="PF07237">
    <property type="entry name" value="DUF1428"/>
    <property type="match status" value="2"/>
</dbReference>
<evidence type="ECO:0000313" key="1">
    <source>
        <dbReference type="EMBL" id="MFD1788059.1"/>
    </source>
</evidence>
<keyword evidence="2" id="KW-1185">Reference proteome</keyword>
<dbReference type="EMBL" id="JBHUFC010000003">
    <property type="protein sequence ID" value="MFD1788059.1"/>
    <property type="molecule type" value="Genomic_DNA"/>
</dbReference>
<dbReference type="Proteomes" id="UP001597283">
    <property type="component" value="Unassembled WGS sequence"/>
</dbReference>
<dbReference type="Gene3D" id="3.30.70.100">
    <property type="match status" value="2"/>
</dbReference>
<dbReference type="SUPFAM" id="SSF54909">
    <property type="entry name" value="Dimeric alpha+beta barrel"/>
    <property type="match status" value="2"/>
</dbReference>
<dbReference type="InterPro" id="IPR009874">
    <property type="entry name" value="DUF1428"/>
</dbReference>
<evidence type="ECO:0000313" key="2">
    <source>
        <dbReference type="Proteomes" id="UP001597283"/>
    </source>
</evidence>
<name>A0ABW4NDJ7_9SPHN</name>
<gene>
    <name evidence="1" type="ORF">ACFSC3_10770</name>
</gene>
<reference evidence="2" key="1">
    <citation type="journal article" date="2019" name="Int. J. Syst. Evol. Microbiol.">
        <title>The Global Catalogue of Microorganisms (GCM) 10K type strain sequencing project: providing services to taxonomists for standard genome sequencing and annotation.</title>
        <authorList>
            <consortium name="The Broad Institute Genomics Platform"/>
            <consortium name="The Broad Institute Genome Sequencing Center for Infectious Disease"/>
            <person name="Wu L."/>
            <person name="Ma J."/>
        </authorList>
    </citation>
    <scope>NUCLEOTIDE SEQUENCE [LARGE SCALE GENOMIC DNA]</scope>
    <source>
        <strain evidence="2">Q85</strain>
    </source>
</reference>
<sequence length="239" mass="26302">MTYIEGFLTPVPTANRDRYLDHARAAVPMFKDFGAARMVEAWGEDVPRGQRNDLWMAVAAEEGEAVVFSWFEYPDKATRDAANARMMADPRLAEMMQDMPFDGGRMIMGGFDSVSDAGSGSGRNAGFIDGVVLPLKADARETYRDFASSLAPIFLEFGALRVLDAVADDVPTGERTDFYRAVCAEKGEPPAFGFVEWPDRATRDAGWNAIMADPRMQDQTPPFDGKRMIFGGFAVIVDA</sequence>
<organism evidence="1 2">
    <name type="scientific">Sphingomonas floccifaciens</name>
    <dbReference type="NCBI Taxonomy" id="1844115"/>
    <lineage>
        <taxon>Bacteria</taxon>
        <taxon>Pseudomonadati</taxon>
        <taxon>Pseudomonadota</taxon>
        <taxon>Alphaproteobacteria</taxon>
        <taxon>Sphingomonadales</taxon>
        <taxon>Sphingomonadaceae</taxon>
        <taxon>Sphingomonas</taxon>
    </lineage>
</organism>
<comment type="caution">
    <text evidence="1">The sequence shown here is derived from an EMBL/GenBank/DDBJ whole genome shotgun (WGS) entry which is preliminary data.</text>
</comment>
<proteinExistence type="predicted"/>
<protein>
    <submittedName>
        <fullName evidence="1">DUF1428 domain-containing protein</fullName>
    </submittedName>
</protein>